<feature type="compositionally biased region" description="Low complexity" evidence="6">
    <location>
        <begin position="219"/>
        <end position="230"/>
    </location>
</feature>
<dbReference type="GO" id="GO:0000226">
    <property type="term" value="P:microtubule cytoskeleton organization"/>
    <property type="evidence" value="ECO:0007669"/>
    <property type="project" value="InterPro"/>
</dbReference>
<dbReference type="PANTHER" id="PTHR15073:SF4">
    <property type="entry name" value="ENSCONSIN"/>
    <property type="match status" value="1"/>
</dbReference>
<keyword evidence="5" id="KW-0206">Cytoskeleton</keyword>
<dbReference type="GO" id="GO:0015630">
    <property type="term" value="C:microtubule cytoskeleton"/>
    <property type="evidence" value="ECO:0007669"/>
    <property type="project" value="InterPro"/>
</dbReference>
<feature type="compositionally biased region" description="Polar residues" evidence="6">
    <location>
        <begin position="190"/>
        <end position="205"/>
    </location>
</feature>
<evidence type="ECO:0000256" key="2">
    <source>
        <dbReference type="ARBA" id="ARBA00007525"/>
    </source>
</evidence>
<evidence type="ECO:0000313" key="8">
    <source>
        <dbReference type="Proteomes" id="UP000261660"/>
    </source>
</evidence>
<evidence type="ECO:0000256" key="5">
    <source>
        <dbReference type="ARBA" id="ARBA00023212"/>
    </source>
</evidence>
<dbReference type="Pfam" id="PF05672">
    <property type="entry name" value="MAP7"/>
    <property type="match status" value="1"/>
</dbReference>
<accession>A0A3Q3EPP2</accession>
<dbReference type="InterPro" id="IPR008604">
    <property type="entry name" value="MAP7_fam"/>
</dbReference>
<feature type="region of interest" description="Disordered" evidence="6">
    <location>
        <begin position="492"/>
        <end position="520"/>
    </location>
</feature>
<evidence type="ECO:0000256" key="3">
    <source>
        <dbReference type="ARBA" id="ARBA00022490"/>
    </source>
</evidence>
<feature type="compositionally biased region" description="Basic and acidic residues" evidence="6">
    <location>
        <begin position="381"/>
        <end position="451"/>
    </location>
</feature>
<sequence>MPGSIPSMAVQKKSVIPPSQGPLSTRTIEKGSQKKGNASERTGGNGTCVKPNSTAKKTVCSVIKSPKICNSASPRATAVANGQNVDERLKAARERREEHQKLLVSRELSRLEREQQARRYYEQQLKQRKKKLLEQRLKEERRRAAVEEKRKQRQREERERYESAVRRTLEKSQRAQLNLSQNSRGRKLTKNVSFHSMNITNTTPSPKKPQHHSVPVQHRPSSSPSPNNRSINQTQFKAARKQEAKKKSSNSHSNPKSSAVNTIGKPAQVTQSRTASPSPERSPRRSISRHSTPLQLELPSVPEEDVTVCRSALAPGNSRPVRTPAEGQHEKMKDENPCLNLSDKVAEAVTRTAGDGTPQPPDVTCRTSGGTTDQEAASRLLAEKRREARLQREREEQERLQREEADRRSREELERKRSEERARQQAEAQRLIEEKKRREEEEQRRAEEERAQAMREAALLLKQREEEQAKEKAKAEQLKQERELLAQKEEAARQARKKRLEEIMRRTRRTDSPDTKSVPVRMLPNEAEPKENTQPAHNGTIEDAVKLPVGTKTSQLMPSNEEAMVPVVAFKERRSLRTLTGLEEIQTHQRAEVI</sequence>
<feature type="region of interest" description="Disordered" evidence="6">
    <location>
        <begin position="1"/>
        <end position="52"/>
    </location>
</feature>
<dbReference type="Ensembl" id="ENSLBET00000008500.1">
    <property type="protein sequence ID" value="ENSLBEP00000008092.1"/>
    <property type="gene ID" value="ENSLBEG00000006260.1"/>
</dbReference>
<dbReference type="GeneTree" id="ENSGT00950000182941"/>
<feature type="region of interest" description="Disordered" evidence="6">
    <location>
        <begin position="139"/>
        <end position="451"/>
    </location>
</feature>
<evidence type="ECO:0000256" key="1">
    <source>
        <dbReference type="ARBA" id="ARBA00004245"/>
    </source>
</evidence>
<evidence type="ECO:0000313" key="7">
    <source>
        <dbReference type="Ensembl" id="ENSLBEP00000008092.1"/>
    </source>
</evidence>
<reference evidence="7" key="2">
    <citation type="submission" date="2025-09" db="UniProtKB">
        <authorList>
            <consortium name="Ensembl"/>
        </authorList>
    </citation>
    <scope>IDENTIFICATION</scope>
</reference>
<evidence type="ECO:0000256" key="6">
    <source>
        <dbReference type="SAM" id="MobiDB-lite"/>
    </source>
</evidence>
<proteinExistence type="inferred from homology"/>
<evidence type="ECO:0000256" key="4">
    <source>
        <dbReference type="ARBA" id="ARBA00023054"/>
    </source>
</evidence>
<feature type="compositionally biased region" description="Basic and acidic residues" evidence="6">
    <location>
        <begin position="492"/>
        <end position="514"/>
    </location>
</feature>
<protein>
    <submittedName>
        <fullName evidence="7">Ensconsin-like</fullName>
    </submittedName>
</protein>
<keyword evidence="4" id="KW-0175">Coiled coil</keyword>
<dbReference type="PANTHER" id="PTHR15073">
    <property type="entry name" value="MICROTUBULE-ASSOCIATED PROTEIN"/>
    <property type="match status" value="1"/>
</dbReference>
<keyword evidence="8" id="KW-1185">Reference proteome</keyword>
<reference evidence="7" key="1">
    <citation type="submission" date="2025-08" db="UniProtKB">
        <authorList>
            <consortium name="Ensembl"/>
        </authorList>
    </citation>
    <scope>IDENTIFICATION</scope>
</reference>
<feature type="compositionally biased region" description="Basic and acidic residues" evidence="6">
    <location>
        <begin position="139"/>
        <end position="173"/>
    </location>
</feature>
<comment type="similarity">
    <text evidence="2">Belongs to the MAP7 family.</text>
</comment>
<keyword evidence="3" id="KW-0963">Cytoplasm</keyword>
<feature type="compositionally biased region" description="Polar residues" evidence="6">
    <location>
        <begin position="365"/>
        <end position="374"/>
    </location>
</feature>
<feature type="compositionally biased region" description="Basic and acidic residues" evidence="6">
    <location>
        <begin position="327"/>
        <end position="336"/>
    </location>
</feature>
<dbReference type="InterPro" id="IPR051483">
    <property type="entry name" value="MAP7_domain-containing"/>
</dbReference>
<dbReference type="AlphaFoldDB" id="A0A3Q3EPP2"/>
<organism evidence="7 8">
    <name type="scientific">Labrus bergylta</name>
    <name type="common">ballan wrasse</name>
    <dbReference type="NCBI Taxonomy" id="56723"/>
    <lineage>
        <taxon>Eukaryota</taxon>
        <taxon>Metazoa</taxon>
        <taxon>Chordata</taxon>
        <taxon>Craniata</taxon>
        <taxon>Vertebrata</taxon>
        <taxon>Euteleostomi</taxon>
        <taxon>Actinopterygii</taxon>
        <taxon>Neopterygii</taxon>
        <taxon>Teleostei</taxon>
        <taxon>Neoteleostei</taxon>
        <taxon>Acanthomorphata</taxon>
        <taxon>Eupercaria</taxon>
        <taxon>Labriformes</taxon>
        <taxon>Labridae</taxon>
        <taxon>Labrus</taxon>
    </lineage>
</organism>
<dbReference type="Proteomes" id="UP000261660">
    <property type="component" value="Unplaced"/>
</dbReference>
<comment type="subcellular location">
    <subcellularLocation>
        <location evidence="1">Cytoplasm</location>
        <location evidence="1">Cytoskeleton</location>
    </subcellularLocation>
</comment>
<feature type="compositionally biased region" description="Polar residues" evidence="6">
    <location>
        <begin position="174"/>
        <end position="183"/>
    </location>
</feature>
<name>A0A3Q3EPP2_9LABR</name>